<protein>
    <submittedName>
        <fullName evidence="1">Uncharacterized protein</fullName>
    </submittedName>
</protein>
<comment type="caution">
    <text evidence="1">The sequence shown here is derived from an EMBL/GenBank/DDBJ whole genome shotgun (WGS) entry which is preliminary data.</text>
</comment>
<evidence type="ECO:0000313" key="2">
    <source>
        <dbReference type="Proteomes" id="UP000499080"/>
    </source>
</evidence>
<keyword evidence="2" id="KW-1185">Reference proteome</keyword>
<reference evidence="1 2" key="1">
    <citation type="journal article" date="2019" name="Sci. Rep.">
        <title>Orb-weaving spider Araneus ventricosus genome elucidates the spidroin gene catalogue.</title>
        <authorList>
            <person name="Kono N."/>
            <person name="Nakamura H."/>
            <person name="Ohtoshi R."/>
            <person name="Moran D.A.P."/>
            <person name="Shinohara A."/>
            <person name="Yoshida Y."/>
            <person name="Fujiwara M."/>
            <person name="Mori M."/>
            <person name="Tomita M."/>
            <person name="Arakawa K."/>
        </authorList>
    </citation>
    <scope>NUCLEOTIDE SEQUENCE [LARGE SCALE GENOMIC DNA]</scope>
</reference>
<dbReference type="AlphaFoldDB" id="A0A4Y2NPM3"/>
<gene>
    <name evidence="1" type="ORF">AVEN_256598_1</name>
</gene>
<evidence type="ECO:0000313" key="1">
    <source>
        <dbReference type="EMBL" id="GBN40874.1"/>
    </source>
</evidence>
<dbReference type="EMBL" id="BGPR01288590">
    <property type="protein sequence ID" value="GBN40874.1"/>
    <property type="molecule type" value="Genomic_DNA"/>
</dbReference>
<dbReference type="Proteomes" id="UP000499080">
    <property type="component" value="Unassembled WGS sequence"/>
</dbReference>
<proteinExistence type="predicted"/>
<accession>A0A4Y2NPM3</accession>
<organism evidence="1 2">
    <name type="scientific">Araneus ventricosus</name>
    <name type="common">Orbweaver spider</name>
    <name type="synonym">Epeira ventricosa</name>
    <dbReference type="NCBI Taxonomy" id="182803"/>
    <lineage>
        <taxon>Eukaryota</taxon>
        <taxon>Metazoa</taxon>
        <taxon>Ecdysozoa</taxon>
        <taxon>Arthropoda</taxon>
        <taxon>Chelicerata</taxon>
        <taxon>Arachnida</taxon>
        <taxon>Araneae</taxon>
        <taxon>Araneomorphae</taxon>
        <taxon>Entelegynae</taxon>
        <taxon>Araneoidea</taxon>
        <taxon>Araneidae</taxon>
        <taxon>Araneus</taxon>
    </lineage>
</organism>
<sequence>LWDKSIFKEALNLEPPWSVVVDVPPLIIDLSSTISSENDASS</sequence>
<name>A0A4Y2NPM3_ARAVE</name>
<feature type="non-terminal residue" evidence="1">
    <location>
        <position position="1"/>
    </location>
</feature>